<sequence length="55" mass="6460">KKVLSQTRRNLIFQVLKNLEQERASRNLLFISLNYQAPGIHICQLLSACMWMANR</sequence>
<dbReference type="EMBL" id="KK122506">
    <property type="protein sequence ID" value="KFM82855.1"/>
    <property type="molecule type" value="Genomic_DNA"/>
</dbReference>
<feature type="non-terminal residue" evidence="1">
    <location>
        <position position="55"/>
    </location>
</feature>
<reference evidence="1 2" key="1">
    <citation type="submission" date="2013-11" db="EMBL/GenBank/DDBJ databases">
        <title>Genome sequencing of Stegodyphus mimosarum.</title>
        <authorList>
            <person name="Bechsgaard J."/>
        </authorList>
    </citation>
    <scope>NUCLEOTIDE SEQUENCE [LARGE SCALE GENOMIC DNA]</scope>
</reference>
<gene>
    <name evidence="1" type="ORF">X975_12894</name>
</gene>
<keyword evidence="2" id="KW-1185">Reference proteome</keyword>
<protein>
    <submittedName>
        <fullName evidence="1">Uncharacterized protein</fullName>
    </submittedName>
</protein>
<dbReference type="Proteomes" id="UP000054359">
    <property type="component" value="Unassembled WGS sequence"/>
</dbReference>
<organism evidence="1 2">
    <name type="scientific">Stegodyphus mimosarum</name>
    <name type="common">African social velvet spider</name>
    <dbReference type="NCBI Taxonomy" id="407821"/>
    <lineage>
        <taxon>Eukaryota</taxon>
        <taxon>Metazoa</taxon>
        <taxon>Ecdysozoa</taxon>
        <taxon>Arthropoda</taxon>
        <taxon>Chelicerata</taxon>
        <taxon>Arachnida</taxon>
        <taxon>Araneae</taxon>
        <taxon>Araneomorphae</taxon>
        <taxon>Entelegynae</taxon>
        <taxon>Eresoidea</taxon>
        <taxon>Eresidae</taxon>
        <taxon>Stegodyphus</taxon>
    </lineage>
</organism>
<proteinExistence type="predicted"/>
<evidence type="ECO:0000313" key="2">
    <source>
        <dbReference type="Proteomes" id="UP000054359"/>
    </source>
</evidence>
<accession>A0A087UZR6</accession>
<evidence type="ECO:0000313" key="1">
    <source>
        <dbReference type="EMBL" id="KFM82855.1"/>
    </source>
</evidence>
<feature type="non-terminal residue" evidence="1">
    <location>
        <position position="1"/>
    </location>
</feature>
<dbReference type="AlphaFoldDB" id="A0A087UZR6"/>
<name>A0A087UZR6_STEMI</name>